<dbReference type="AlphaFoldDB" id="A0A6A6X9C5"/>
<dbReference type="OrthoDB" id="4491390at2759"/>
<keyword evidence="1" id="KW-0539">Nucleus</keyword>
<dbReference type="EMBL" id="MU001946">
    <property type="protein sequence ID" value="KAF2792996.1"/>
    <property type="molecule type" value="Genomic_DNA"/>
</dbReference>
<protein>
    <recommendedName>
        <fullName evidence="4">Zn(2)-C6 fungal-type domain-containing protein</fullName>
    </recommendedName>
</protein>
<evidence type="ECO:0000313" key="3">
    <source>
        <dbReference type="Proteomes" id="UP000799757"/>
    </source>
</evidence>
<dbReference type="InterPro" id="IPR001138">
    <property type="entry name" value="Zn2Cys6_DnaBD"/>
</dbReference>
<dbReference type="GO" id="GO:0000981">
    <property type="term" value="F:DNA-binding transcription factor activity, RNA polymerase II-specific"/>
    <property type="evidence" value="ECO:0007669"/>
    <property type="project" value="InterPro"/>
</dbReference>
<sequence length="438" mass="48787">CDKKRPRCGECIATNKPCGGYDMGHIFINVNSDGPATGWNRSQNAQKYLVLDLASQSNTSSQPQYPTIPAASFPVSSQYSTTMPAPAPILPRLPAPDPSNLSGMVELFLDLYYRRFGPDKTSTDLLQPGAECGGWRSLLPQWVGQSPVLDTAIGALAARFVGTQYQDENLIDQAQNMYLNALQLVQKELHLYILNQGLFESIFNRRRYEFSDPKYQPLIRQLFSVPRTHGSDLYMQWCEINLALPNILHAADSLSAPSASPTPQSIRALLDDIKTLGQRIAQWYDTVRALLPSPWTLPTAQTSPSSVPFPLHFLSIDVCTLYSLYWTSQLLLLDAKHSLYTIPASPYSKSLYLSSPPPTDPSLPAQTAEYASLICRSVQFCTQGTSFAATENMFMPLCVVLMFYRRQGDEERAGWCVDAFQKIAEEQRVGFTVELLGM</sequence>
<reference evidence="2" key="1">
    <citation type="journal article" date="2020" name="Stud. Mycol.">
        <title>101 Dothideomycetes genomes: a test case for predicting lifestyles and emergence of pathogens.</title>
        <authorList>
            <person name="Haridas S."/>
            <person name="Albert R."/>
            <person name="Binder M."/>
            <person name="Bloem J."/>
            <person name="Labutti K."/>
            <person name="Salamov A."/>
            <person name="Andreopoulos B."/>
            <person name="Baker S."/>
            <person name="Barry K."/>
            <person name="Bills G."/>
            <person name="Bluhm B."/>
            <person name="Cannon C."/>
            <person name="Castanera R."/>
            <person name="Culley D."/>
            <person name="Daum C."/>
            <person name="Ezra D."/>
            <person name="Gonzalez J."/>
            <person name="Henrissat B."/>
            <person name="Kuo A."/>
            <person name="Liang C."/>
            <person name="Lipzen A."/>
            <person name="Lutzoni F."/>
            <person name="Magnuson J."/>
            <person name="Mondo S."/>
            <person name="Nolan M."/>
            <person name="Ohm R."/>
            <person name="Pangilinan J."/>
            <person name="Park H.-J."/>
            <person name="Ramirez L."/>
            <person name="Alfaro M."/>
            <person name="Sun H."/>
            <person name="Tritt A."/>
            <person name="Yoshinaga Y."/>
            <person name="Zwiers L.-H."/>
            <person name="Turgeon B."/>
            <person name="Goodwin S."/>
            <person name="Spatafora J."/>
            <person name="Crous P."/>
            <person name="Grigoriev I."/>
        </authorList>
    </citation>
    <scope>NUCLEOTIDE SEQUENCE</scope>
    <source>
        <strain evidence="2">CBS 109.77</strain>
    </source>
</reference>
<organism evidence="2 3">
    <name type="scientific">Melanomma pulvis-pyrius CBS 109.77</name>
    <dbReference type="NCBI Taxonomy" id="1314802"/>
    <lineage>
        <taxon>Eukaryota</taxon>
        <taxon>Fungi</taxon>
        <taxon>Dikarya</taxon>
        <taxon>Ascomycota</taxon>
        <taxon>Pezizomycotina</taxon>
        <taxon>Dothideomycetes</taxon>
        <taxon>Pleosporomycetidae</taxon>
        <taxon>Pleosporales</taxon>
        <taxon>Melanommataceae</taxon>
        <taxon>Melanomma</taxon>
    </lineage>
</organism>
<dbReference type="GO" id="GO:0008270">
    <property type="term" value="F:zinc ion binding"/>
    <property type="evidence" value="ECO:0007669"/>
    <property type="project" value="InterPro"/>
</dbReference>
<dbReference type="Proteomes" id="UP000799757">
    <property type="component" value="Unassembled WGS sequence"/>
</dbReference>
<dbReference type="CDD" id="cd00067">
    <property type="entry name" value="GAL4"/>
    <property type="match status" value="1"/>
</dbReference>
<name>A0A6A6X9C5_9PLEO</name>
<dbReference type="InterPro" id="IPR053178">
    <property type="entry name" value="Osmoadaptation_assoc"/>
</dbReference>
<accession>A0A6A6X9C5</accession>
<evidence type="ECO:0008006" key="4">
    <source>
        <dbReference type="Google" id="ProtNLM"/>
    </source>
</evidence>
<evidence type="ECO:0000313" key="2">
    <source>
        <dbReference type="EMBL" id="KAF2792996.1"/>
    </source>
</evidence>
<dbReference type="PANTHER" id="PTHR38111">
    <property type="entry name" value="ZN(2)-C6 FUNGAL-TYPE DOMAIN-CONTAINING PROTEIN-RELATED"/>
    <property type="match status" value="1"/>
</dbReference>
<gene>
    <name evidence="2" type="ORF">K505DRAFT_245370</name>
</gene>
<keyword evidence="3" id="KW-1185">Reference proteome</keyword>
<dbReference type="PANTHER" id="PTHR38111:SF11">
    <property type="entry name" value="TRANSCRIPTION FACTOR DOMAIN-CONTAINING PROTEIN-RELATED"/>
    <property type="match status" value="1"/>
</dbReference>
<evidence type="ECO:0000256" key="1">
    <source>
        <dbReference type="ARBA" id="ARBA00023242"/>
    </source>
</evidence>
<proteinExistence type="predicted"/>
<feature type="non-terminal residue" evidence="2">
    <location>
        <position position="1"/>
    </location>
</feature>